<keyword evidence="1" id="KW-0479">Metal-binding</keyword>
<keyword evidence="1" id="KW-0863">Zinc-finger</keyword>
<accession>A0A5N6MAA8</accession>
<dbReference type="PROSITE" id="PS50158">
    <property type="entry name" value="ZF_CCHC"/>
    <property type="match status" value="1"/>
</dbReference>
<protein>
    <recommendedName>
        <fullName evidence="3">CCHC-type domain-containing protein</fullName>
    </recommendedName>
</protein>
<gene>
    <name evidence="4" type="ORF">E3N88_32641</name>
</gene>
<feature type="region of interest" description="Disordered" evidence="2">
    <location>
        <begin position="208"/>
        <end position="294"/>
    </location>
</feature>
<organism evidence="4 5">
    <name type="scientific">Mikania micrantha</name>
    <name type="common">bitter vine</name>
    <dbReference type="NCBI Taxonomy" id="192012"/>
    <lineage>
        <taxon>Eukaryota</taxon>
        <taxon>Viridiplantae</taxon>
        <taxon>Streptophyta</taxon>
        <taxon>Embryophyta</taxon>
        <taxon>Tracheophyta</taxon>
        <taxon>Spermatophyta</taxon>
        <taxon>Magnoliopsida</taxon>
        <taxon>eudicotyledons</taxon>
        <taxon>Gunneridae</taxon>
        <taxon>Pentapetalae</taxon>
        <taxon>asterids</taxon>
        <taxon>campanulids</taxon>
        <taxon>Asterales</taxon>
        <taxon>Asteraceae</taxon>
        <taxon>Asteroideae</taxon>
        <taxon>Heliantheae alliance</taxon>
        <taxon>Eupatorieae</taxon>
        <taxon>Mikania</taxon>
    </lineage>
</organism>
<reference evidence="4 5" key="1">
    <citation type="submission" date="2019-05" db="EMBL/GenBank/DDBJ databases">
        <title>Mikania micrantha, genome provides insights into the molecular mechanism of rapid growth.</title>
        <authorList>
            <person name="Liu B."/>
        </authorList>
    </citation>
    <scope>NUCLEOTIDE SEQUENCE [LARGE SCALE GENOMIC DNA]</scope>
    <source>
        <strain evidence="4">NLD-2019</strain>
        <tissue evidence="4">Leaf</tissue>
    </source>
</reference>
<feature type="domain" description="CCHC-type" evidence="3">
    <location>
        <begin position="295"/>
        <end position="310"/>
    </location>
</feature>
<evidence type="ECO:0000256" key="2">
    <source>
        <dbReference type="SAM" id="MobiDB-lite"/>
    </source>
</evidence>
<dbReference type="SMART" id="SM00343">
    <property type="entry name" value="ZnF_C2HC"/>
    <property type="match status" value="1"/>
</dbReference>
<keyword evidence="1" id="KW-0862">Zinc</keyword>
<evidence type="ECO:0000259" key="3">
    <source>
        <dbReference type="PROSITE" id="PS50158"/>
    </source>
</evidence>
<sequence>MAGAAGGNGVGNRNDAIVVPIRDGGSTTYQCPLLSATNYTSWAIKTESFMDAQGIWDAIEPPTEAEVDVKTRKKARAFIFQALPEEILLQVAGHKEAKDVWDALKVRYLGADRVQQARIQNLNREFELLSMKEGDSIDDFAGKIGEVTSKFRTLGITMEEKTKVKKLLGAAPDRFLPIVAAIKQFSDLSTMMFEELVGRLKAYEERVKPATNAQSQPAKLLLTKEEWQEKQRTENKSGGRGRGLGQSSFNGHGRGRGRYSNSRGRGGNRSSHGDRWSNRNQQQTQQSRQQNRTERRCYNCDKTGHLAADCWAPKKQTEEANLTKEDDEPTLLMIKTPIEQVMLNEEKVFPNNM</sequence>
<evidence type="ECO:0000313" key="5">
    <source>
        <dbReference type="Proteomes" id="UP000326396"/>
    </source>
</evidence>
<name>A0A5N6MAA8_9ASTR</name>
<dbReference type="PANTHER" id="PTHR35317:SF38">
    <property type="entry name" value="RNA-DIRECTED DNA POLYMERASE"/>
    <property type="match status" value="1"/>
</dbReference>
<dbReference type="GO" id="GO:0008270">
    <property type="term" value="F:zinc ion binding"/>
    <property type="evidence" value="ECO:0007669"/>
    <property type="project" value="UniProtKB-KW"/>
</dbReference>
<dbReference type="OrthoDB" id="1711498at2759"/>
<dbReference type="InterPro" id="IPR025314">
    <property type="entry name" value="DUF4219"/>
</dbReference>
<dbReference type="SUPFAM" id="SSF57756">
    <property type="entry name" value="Retrovirus zinc finger-like domains"/>
    <property type="match status" value="1"/>
</dbReference>
<dbReference type="GO" id="GO:0003676">
    <property type="term" value="F:nucleic acid binding"/>
    <property type="evidence" value="ECO:0007669"/>
    <property type="project" value="InterPro"/>
</dbReference>
<keyword evidence="5" id="KW-1185">Reference proteome</keyword>
<dbReference type="Gene3D" id="4.10.60.10">
    <property type="entry name" value="Zinc finger, CCHC-type"/>
    <property type="match status" value="1"/>
</dbReference>
<feature type="compositionally biased region" description="Low complexity" evidence="2">
    <location>
        <begin position="278"/>
        <end position="290"/>
    </location>
</feature>
<evidence type="ECO:0000313" key="4">
    <source>
        <dbReference type="EMBL" id="KAD3337121.1"/>
    </source>
</evidence>
<dbReference type="Pfam" id="PF14223">
    <property type="entry name" value="Retrotran_gag_2"/>
    <property type="match status" value="1"/>
</dbReference>
<evidence type="ECO:0000256" key="1">
    <source>
        <dbReference type="PROSITE-ProRule" id="PRU00047"/>
    </source>
</evidence>
<dbReference type="Pfam" id="PF13961">
    <property type="entry name" value="DUF4219"/>
    <property type="match status" value="1"/>
</dbReference>
<dbReference type="EMBL" id="SZYD01000016">
    <property type="protein sequence ID" value="KAD3337121.1"/>
    <property type="molecule type" value="Genomic_DNA"/>
</dbReference>
<dbReference type="InterPro" id="IPR036875">
    <property type="entry name" value="Znf_CCHC_sf"/>
</dbReference>
<proteinExistence type="predicted"/>
<dbReference type="Proteomes" id="UP000326396">
    <property type="component" value="Linkage Group LG6"/>
</dbReference>
<dbReference type="InterPro" id="IPR001878">
    <property type="entry name" value="Znf_CCHC"/>
</dbReference>
<dbReference type="PANTHER" id="PTHR35317">
    <property type="entry name" value="OS04G0629600 PROTEIN"/>
    <property type="match status" value="1"/>
</dbReference>
<dbReference type="AlphaFoldDB" id="A0A5N6MAA8"/>
<comment type="caution">
    <text evidence="4">The sequence shown here is derived from an EMBL/GenBank/DDBJ whole genome shotgun (WGS) entry which is preliminary data.</text>
</comment>
<dbReference type="Pfam" id="PF00098">
    <property type="entry name" value="zf-CCHC"/>
    <property type="match status" value="1"/>
</dbReference>
<feature type="compositionally biased region" description="Basic and acidic residues" evidence="2">
    <location>
        <begin position="222"/>
        <end position="237"/>
    </location>
</feature>